<protein>
    <submittedName>
        <fullName evidence="1">Uncharacterized protein</fullName>
    </submittedName>
</protein>
<evidence type="ECO:0000313" key="2">
    <source>
        <dbReference type="Proteomes" id="UP000573327"/>
    </source>
</evidence>
<organism evidence="1 2">
    <name type="scientific">Kitasatospora gansuensis</name>
    <dbReference type="NCBI Taxonomy" id="258050"/>
    <lineage>
        <taxon>Bacteria</taxon>
        <taxon>Bacillati</taxon>
        <taxon>Actinomycetota</taxon>
        <taxon>Actinomycetes</taxon>
        <taxon>Kitasatosporales</taxon>
        <taxon>Streptomycetaceae</taxon>
        <taxon>Kitasatospora</taxon>
    </lineage>
</organism>
<dbReference type="EMBL" id="JACHJR010000001">
    <property type="protein sequence ID" value="MBB4946855.1"/>
    <property type="molecule type" value="Genomic_DNA"/>
</dbReference>
<proteinExistence type="predicted"/>
<evidence type="ECO:0000313" key="1">
    <source>
        <dbReference type="EMBL" id="MBB4946855.1"/>
    </source>
</evidence>
<dbReference type="RefSeq" id="WP_184914135.1">
    <property type="nucleotide sequence ID" value="NZ_JACHJR010000001.1"/>
</dbReference>
<sequence length="238" mass="25639">MTAEPMTPERHAEIEAALAAIPAPPWQWIGDCRRDGPVLATTHSGWVYVMGFDRLGMQGAQPSFPVGKMDGGGLITPAAELAVARDPDAPGPIRDIDNPVARWLRHSGQYAQELLAELGWLAAELSDTQALLAKTVDNYETVLGLADGEPLTVWRAEVGPIPLATYLSADEARAHCADHHLADYGPTASLSWYEEEPDTLTALRMHAVGQGEGDAELETAYRVVPVPALPAYDPQADR</sequence>
<dbReference type="AlphaFoldDB" id="A0A7W7SAF6"/>
<reference evidence="1 2" key="1">
    <citation type="submission" date="2020-08" db="EMBL/GenBank/DDBJ databases">
        <title>Sequencing the genomes of 1000 actinobacteria strains.</title>
        <authorList>
            <person name="Klenk H.-P."/>
        </authorList>
    </citation>
    <scope>NUCLEOTIDE SEQUENCE [LARGE SCALE GENOMIC DNA]</scope>
    <source>
        <strain evidence="1 2">DSM 44786</strain>
    </source>
</reference>
<accession>A0A7W7SAF6</accession>
<gene>
    <name evidence="1" type="ORF">F4556_002390</name>
</gene>
<name>A0A7W7SAF6_9ACTN</name>
<keyword evidence="2" id="KW-1185">Reference proteome</keyword>
<dbReference type="Proteomes" id="UP000573327">
    <property type="component" value="Unassembled WGS sequence"/>
</dbReference>
<comment type="caution">
    <text evidence="1">The sequence shown here is derived from an EMBL/GenBank/DDBJ whole genome shotgun (WGS) entry which is preliminary data.</text>
</comment>